<dbReference type="EMBL" id="FOYP01000001">
    <property type="protein sequence ID" value="SFR35053.1"/>
    <property type="molecule type" value="Genomic_DNA"/>
</dbReference>
<feature type="domain" description="NAD(P)-binding" evidence="1">
    <location>
        <begin position="9"/>
        <end position="147"/>
    </location>
</feature>
<dbReference type="OrthoDB" id="7771794at2"/>
<dbReference type="AlphaFoldDB" id="A0A1I6FYN8"/>
<proteinExistence type="predicted"/>
<dbReference type="Gene3D" id="3.40.50.720">
    <property type="entry name" value="NAD(P)-binding Rossmann-like Domain"/>
    <property type="match status" value="1"/>
</dbReference>
<evidence type="ECO:0000259" key="1">
    <source>
        <dbReference type="Pfam" id="PF13460"/>
    </source>
</evidence>
<accession>A0A1I6FYN8</accession>
<dbReference type="RefSeq" id="WP_090196608.1">
    <property type="nucleotide sequence ID" value="NZ_FOYP01000001.1"/>
</dbReference>
<dbReference type="Pfam" id="PF13460">
    <property type="entry name" value="NAD_binding_10"/>
    <property type="match status" value="1"/>
</dbReference>
<protein>
    <submittedName>
        <fullName evidence="2">NAD(P)H dehydrogenase (Quinone)</fullName>
    </submittedName>
</protein>
<gene>
    <name evidence="2" type="ORF">SAMN04488005_0752</name>
</gene>
<dbReference type="PANTHER" id="PTHR47129:SF1">
    <property type="entry name" value="NMRA-LIKE DOMAIN-CONTAINING PROTEIN"/>
    <property type="match status" value="1"/>
</dbReference>
<dbReference type="InterPro" id="IPR052718">
    <property type="entry name" value="NmrA-type_oxidoreductase"/>
</dbReference>
<reference evidence="3" key="1">
    <citation type="submission" date="2016-10" db="EMBL/GenBank/DDBJ databases">
        <authorList>
            <person name="Varghese N."/>
            <person name="Submissions S."/>
        </authorList>
    </citation>
    <scope>NUCLEOTIDE SEQUENCE [LARGE SCALE GENOMIC DNA]</scope>
    <source>
        <strain evidence="3">DSM 26879</strain>
    </source>
</reference>
<dbReference type="InterPro" id="IPR016040">
    <property type="entry name" value="NAD(P)-bd_dom"/>
</dbReference>
<dbReference type="PANTHER" id="PTHR47129">
    <property type="entry name" value="QUINONE OXIDOREDUCTASE 2"/>
    <property type="match status" value="1"/>
</dbReference>
<dbReference type="SUPFAM" id="SSF51735">
    <property type="entry name" value="NAD(P)-binding Rossmann-fold domains"/>
    <property type="match status" value="1"/>
</dbReference>
<dbReference type="STRING" id="390270.SAMN04488005_0752"/>
<organism evidence="2 3">
    <name type="scientific">Yoonia tamlensis</name>
    <dbReference type="NCBI Taxonomy" id="390270"/>
    <lineage>
        <taxon>Bacteria</taxon>
        <taxon>Pseudomonadati</taxon>
        <taxon>Pseudomonadota</taxon>
        <taxon>Alphaproteobacteria</taxon>
        <taxon>Rhodobacterales</taxon>
        <taxon>Paracoccaceae</taxon>
        <taxon>Yoonia</taxon>
    </lineage>
</organism>
<dbReference type="Proteomes" id="UP000199478">
    <property type="component" value="Unassembled WGS sequence"/>
</dbReference>
<keyword evidence="3" id="KW-1185">Reference proteome</keyword>
<dbReference type="InterPro" id="IPR036291">
    <property type="entry name" value="NAD(P)-bd_dom_sf"/>
</dbReference>
<dbReference type="Gene3D" id="3.90.25.10">
    <property type="entry name" value="UDP-galactose 4-epimerase, domain 1"/>
    <property type="match status" value="1"/>
</dbReference>
<evidence type="ECO:0000313" key="2">
    <source>
        <dbReference type="EMBL" id="SFR35053.1"/>
    </source>
</evidence>
<sequence length="281" mass="29893">MTIAITAVSGQLGGAIARNLIETADGETIIGLARTPANAKDLGIEIRAGDYGQPDQLRASLAGVDTLLLVSGMDAPDARIQQHRNVIEAAKAAGVRKIVYTSIQGAEEGTAFSPVVQSNRQTEADVRDSGLAFAIGRNGIYIEPDVEYIESYKARGEIANSAGAGKCGYTTRSELAHAYACLLTNDNFNGQTFNLWGTPISQTELTGYLNGAFGTSLTYREMTPEEYVADRTAELGDFIGPIIGGIYAGIRRGIYDVPSNFEAVAGRDHQSWPDYFGSLAG</sequence>
<name>A0A1I6FYN8_9RHOB</name>
<evidence type="ECO:0000313" key="3">
    <source>
        <dbReference type="Proteomes" id="UP000199478"/>
    </source>
</evidence>